<dbReference type="Gene3D" id="1.25.10.10">
    <property type="entry name" value="Leucine-rich Repeat Variant"/>
    <property type="match status" value="1"/>
</dbReference>
<protein>
    <submittedName>
        <fullName evidence="6">Maestro heat-like repeat-containing protein family member 6</fullName>
    </submittedName>
</protein>
<organism evidence="5 6">
    <name type="scientific">Pipra filicauda</name>
    <name type="common">Wire-tailed manakin</name>
    <dbReference type="NCBI Taxonomy" id="649802"/>
    <lineage>
        <taxon>Eukaryota</taxon>
        <taxon>Metazoa</taxon>
        <taxon>Chordata</taxon>
        <taxon>Craniata</taxon>
        <taxon>Vertebrata</taxon>
        <taxon>Euteleostomi</taxon>
        <taxon>Archelosauria</taxon>
        <taxon>Archosauria</taxon>
        <taxon>Dinosauria</taxon>
        <taxon>Saurischia</taxon>
        <taxon>Theropoda</taxon>
        <taxon>Coelurosauria</taxon>
        <taxon>Aves</taxon>
        <taxon>Neognathae</taxon>
        <taxon>Neoaves</taxon>
        <taxon>Telluraves</taxon>
        <taxon>Australaves</taxon>
        <taxon>Passeriformes</taxon>
        <taxon>Pipridae</taxon>
        <taxon>Pipra</taxon>
    </lineage>
</organism>
<feature type="compositionally biased region" description="Low complexity" evidence="2">
    <location>
        <begin position="27"/>
        <end position="40"/>
    </location>
</feature>
<dbReference type="GeneID" id="113996860"/>
<proteinExistence type="predicted"/>
<gene>
    <name evidence="6" type="primary">LOC113996860</name>
</gene>
<feature type="compositionally biased region" description="Low complexity" evidence="2">
    <location>
        <begin position="110"/>
        <end position="126"/>
    </location>
</feature>
<dbReference type="Pfam" id="PF23227">
    <property type="entry name" value="HEAT_MROH2B_C"/>
    <property type="match status" value="1"/>
</dbReference>
<feature type="region of interest" description="Disordered" evidence="2">
    <location>
        <begin position="68"/>
        <end position="129"/>
    </location>
</feature>
<evidence type="ECO:0000313" key="5">
    <source>
        <dbReference type="Proteomes" id="UP000504627"/>
    </source>
</evidence>
<dbReference type="InterPro" id="IPR048465">
    <property type="entry name" value="Maestro-like_HEAT"/>
</dbReference>
<evidence type="ECO:0000259" key="4">
    <source>
        <dbReference type="Pfam" id="PF23227"/>
    </source>
</evidence>
<dbReference type="InterPro" id="IPR055406">
    <property type="entry name" value="HEAT_Maestro"/>
</dbReference>
<dbReference type="PANTHER" id="PTHR23120">
    <property type="entry name" value="MAESTRO-RELATED HEAT DOMAIN-CONTAINING"/>
    <property type="match status" value="1"/>
</dbReference>
<keyword evidence="1" id="KW-0677">Repeat</keyword>
<feature type="compositionally biased region" description="Low complexity" evidence="2">
    <location>
        <begin position="1"/>
        <end position="10"/>
    </location>
</feature>
<dbReference type="SUPFAM" id="SSF48371">
    <property type="entry name" value="ARM repeat"/>
    <property type="match status" value="1"/>
</dbReference>
<dbReference type="InParanoid" id="A0A7R5L0P0"/>
<feature type="compositionally biased region" description="Basic and acidic residues" evidence="2">
    <location>
        <begin position="43"/>
        <end position="52"/>
    </location>
</feature>
<dbReference type="Pfam" id="PF21047">
    <property type="entry name" value="HEAT_Maestro"/>
    <property type="match status" value="1"/>
</dbReference>
<sequence>MAGRRFSLLRLFRRKKEEESPGAAPTQQPEEVQQVQPPQEDAGQERTEEQLRAHGRFRRAAQTFMKFMGSRRRKARITPADVQAQPDTIPTQLTKPDVSTASTAVPAKCDTTTSDHTTHWDTTSTDDVSHCDSVLPGLTEEADATTTEGVASTDAVPVQRLADTPSLEFLEERAVSAEVAITPDGDVQQRPPTVPKLAWVKEEEKEESPGAAPAQQPEEVQQVQPPQEDAGQEQTEEQLRARGRFHRAAQLVCRFIRCIWHEEATFMATGDTANSDLFNAQTSAALLDMLVENGVYKAKQVPAIVRCIHQWLTSNVSDEHRLDKTLVLLTEAHPTDVAVTLLRSAPACDRAARTMWKTLISSRGTKEPVLQILFHVLEYWPAHRRRTSDGDERDVFALAATVALWEILQLSHSWCPGGVKDNFPRLLLTLLFQVFISTEEMSEQVETFWRRCREQRSLPPSPNRFAVQTVKALLRQLLDEDVLMAIGRKCGWDMLLKADTHHYAVGLLARELCRVSRSFGRSIAVSLLPRLSRGEPLWELPALAFLVEVLHCLNARQCGPSVLQIISRHLRSQCPERRRLARRGLVVLSKAPSMAKSIRSLNESLLELLQDEDTDTVQMTLSVFINVLGLKIIQISSPIALKLLEALRPLFDNEHSQLQQLSMLLFRELMEATERSKSLKPHVYLSLVPFYFNWHDENQRVAEASQRALFGAARFLKWRDLEHLVTMEQPWRFPECLLEKDRSRVGQYVRQALPFLESPEEPLRKLTIKFLGEPQGPSPPRCSSAPAPAAAAAAGCGPGHVEPRVAPSACCRPVPAQPWGVPTREGPGLSPARAGGRVAGLAALLRGTCASGA</sequence>
<reference evidence="6" key="1">
    <citation type="submission" date="2025-08" db="UniProtKB">
        <authorList>
            <consortium name="RefSeq"/>
        </authorList>
    </citation>
    <scope>IDENTIFICATION</scope>
    <source>
        <tissue evidence="6">Muscle</tissue>
    </source>
</reference>
<dbReference type="InterPro" id="IPR011989">
    <property type="entry name" value="ARM-like"/>
</dbReference>
<feature type="region of interest" description="Disordered" evidence="2">
    <location>
        <begin position="1"/>
        <end position="55"/>
    </location>
</feature>
<dbReference type="InterPro" id="IPR016024">
    <property type="entry name" value="ARM-type_fold"/>
</dbReference>
<dbReference type="InterPro" id="IPR045206">
    <property type="entry name" value="Maestro_heat-like_prot"/>
</dbReference>
<feature type="compositionally biased region" description="Polar residues" evidence="2">
    <location>
        <begin position="85"/>
        <end position="103"/>
    </location>
</feature>
<name>A0A7R5L0P0_9PASS</name>
<dbReference type="Proteomes" id="UP000504627">
    <property type="component" value="Unplaced"/>
</dbReference>
<feature type="domain" description="Maestro/Maestro-like HEAT-repeats" evidence="4">
    <location>
        <begin position="564"/>
        <end position="772"/>
    </location>
</feature>
<keyword evidence="5" id="KW-1185">Reference proteome</keyword>
<feature type="domain" description="Maestro-like HEAT-repeats" evidence="3">
    <location>
        <begin position="273"/>
        <end position="366"/>
    </location>
</feature>
<dbReference type="AlphaFoldDB" id="A0A7R5L0P0"/>
<feature type="region of interest" description="Disordered" evidence="2">
    <location>
        <begin position="202"/>
        <end position="238"/>
    </location>
</feature>
<dbReference type="PANTHER" id="PTHR23120:SF42">
    <property type="entry name" value="MAESTRO HEAT-LIKE REPEAT FAMILY MEMBER 3"/>
    <property type="match status" value="1"/>
</dbReference>
<dbReference type="RefSeq" id="XP_039242484.1">
    <property type="nucleotide sequence ID" value="XM_039386550.1"/>
</dbReference>
<dbReference type="GO" id="GO:0005737">
    <property type="term" value="C:cytoplasm"/>
    <property type="evidence" value="ECO:0007669"/>
    <property type="project" value="TreeGrafter"/>
</dbReference>
<evidence type="ECO:0000259" key="3">
    <source>
        <dbReference type="Pfam" id="PF21047"/>
    </source>
</evidence>
<evidence type="ECO:0000256" key="2">
    <source>
        <dbReference type="SAM" id="MobiDB-lite"/>
    </source>
</evidence>
<evidence type="ECO:0000256" key="1">
    <source>
        <dbReference type="ARBA" id="ARBA00022737"/>
    </source>
</evidence>
<feature type="compositionally biased region" description="Low complexity" evidence="2">
    <location>
        <begin position="211"/>
        <end position="228"/>
    </location>
</feature>
<evidence type="ECO:0000313" key="6">
    <source>
        <dbReference type="RefSeq" id="XP_039242484.1"/>
    </source>
</evidence>
<accession>A0A7R5L0P0</accession>